<accession>A0A0H5RVM4</accession>
<dbReference type="RefSeq" id="WP_090517058.1">
    <property type="nucleotide sequence ID" value="NZ_CWKH01000002.1"/>
</dbReference>
<dbReference type="STRING" id="146018.BN2156_04473"/>
<organism evidence="1 2">
    <name type="scientific">Mycolicibacterium neworleansense</name>
    <dbReference type="NCBI Taxonomy" id="146018"/>
    <lineage>
        <taxon>Bacteria</taxon>
        <taxon>Bacillati</taxon>
        <taxon>Actinomycetota</taxon>
        <taxon>Actinomycetes</taxon>
        <taxon>Mycobacteriales</taxon>
        <taxon>Mycobacteriaceae</taxon>
        <taxon>Mycolicibacterium</taxon>
    </lineage>
</organism>
<evidence type="ECO:0000313" key="2">
    <source>
        <dbReference type="Proteomes" id="UP000199147"/>
    </source>
</evidence>
<keyword evidence="2" id="KW-1185">Reference proteome</keyword>
<name>A0A0H5RVM4_9MYCO</name>
<protein>
    <submittedName>
        <fullName evidence="1">Uncharacterized protein</fullName>
    </submittedName>
</protein>
<proteinExistence type="predicted"/>
<sequence length="79" mass="8833">MGITRHAVRIHLSTRITPAGSTEWTVEFTVTEHGRESSFVTHHAAEAEARQLVQKLLADRLPGLTVEEVYLEELGAQPR</sequence>
<dbReference type="AlphaFoldDB" id="A0A0H5RVM4"/>
<reference evidence="2" key="1">
    <citation type="submission" date="2015-07" db="EMBL/GenBank/DDBJ databases">
        <authorList>
            <person name="Urmite Genomes"/>
        </authorList>
    </citation>
    <scope>NUCLEOTIDE SEQUENCE [LARGE SCALE GENOMIC DNA]</scope>
    <source>
        <strain evidence="2">type strain: ATCC 49404</strain>
    </source>
</reference>
<dbReference type="OrthoDB" id="4637650at2"/>
<dbReference type="EMBL" id="CWKH01000002">
    <property type="protein sequence ID" value="CRZ17587.1"/>
    <property type="molecule type" value="Genomic_DNA"/>
</dbReference>
<gene>
    <name evidence="1" type="ORF">BN2156_04473</name>
</gene>
<dbReference type="Proteomes" id="UP000199147">
    <property type="component" value="Unassembled WGS sequence"/>
</dbReference>
<evidence type="ECO:0000313" key="1">
    <source>
        <dbReference type="EMBL" id="CRZ17587.1"/>
    </source>
</evidence>